<name>A0A0E9SYM3_ANGAN</name>
<sequence length="35" mass="3847">MAKMHADPSSSSVSQRLESYLRAQILSITHSDRGS</sequence>
<reference evidence="1" key="2">
    <citation type="journal article" date="2015" name="Fish Shellfish Immunol.">
        <title>Early steps in the European eel (Anguilla anguilla)-Vibrio vulnificus interaction in the gills: Role of the RtxA13 toxin.</title>
        <authorList>
            <person name="Callol A."/>
            <person name="Pajuelo D."/>
            <person name="Ebbesson L."/>
            <person name="Teles M."/>
            <person name="MacKenzie S."/>
            <person name="Amaro C."/>
        </authorList>
    </citation>
    <scope>NUCLEOTIDE SEQUENCE</scope>
</reference>
<dbReference type="AlphaFoldDB" id="A0A0E9SYM3"/>
<evidence type="ECO:0000313" key="1">
    <source>
        <dbReference type="EMBL" id="JAH46352.1"/>
    </source>
</evidence>
<accession>A0A0E9SYM3</accession>
<dbReference type="EMBL" id="GBXM01062225">
    <property type="protein sequence ID" value="JAH46352.1"/>
    <property type="molecule type" value="Transcribed_RNA"/>
</dbReference>
<organism evidence="1">
    <name type="scientific">Anguilla anguilla</name>
    <name type="common">European freshwater eel</name>
    <name type="synonym">Muraena anguilla</name>
    <dbReference type="NCBI Taxonomy" id="7936"/>
    <lineage>
        <taxon>Eukaryota</taxon>
        <taxon>Metazoa</taxon>
        <taxon>Chordata</taxon>
        <taxon>Craniata</taxon>
        <taxon>Vertebrata</taxon>
        <taxon>Euteleostomi</taxon>
        <taxon>Actinopterygii</taxon>
        <taxon>Neopterygii</taxon>
        <taxon>Teleostei</taxon>
        <taxon>Anguilliformes</taxon>
        <taxon>Anguillidae</taxon>
        <taxon>Anguilla</taxon>
    </lineage>
</organism>
<protein>
    <submittedName>
        <fullName evidence="1">Uncharacterized protein</fullName>
    </submittedName>
</protein>
<reference evidence="1" key="1">
    <citation type="submission" date="2014-11" db="EMBL/GenBank/DDBJ databases">
        <authorList>
            <person name="Amaro Gonzalez C."/>
        </authorList>
    </citation>
    <scope>NUCLEOTIDE SEQUENCE</scope>
</reference>
<proteinExistence type="predicted"/>